<dbReference type="Proteomes" id="UP000008672">
    <property type="component" value="Unassembled WGS sequence"/>
</dbReference>
<dbReference type="Pfam" id="PF10551">
    <property type="entry name" value="MULE"/>
    <property type="match status" value="1"/>
</dbReference>
<dbReference type="GeneTree" id="ENSGT00660000097182"/>
<feature type="domain" description="MULE transposase" evidence="1">
    <location>
        <begin position="64"/>
        <end position="157"/>
    </location>
</feature>
<dbReference type="EMBL" id="AFYH01010552">
    <property type="status" value="NOT_ANNOTATED_CDS"/>
    <property type="molecule type" value="Genomic_DNA"/>
</dbReference>
<dbReference type="InParanoid" id="H3BFF3"/>
<sequence length="219" mass="25116">SSLAEHCRNCRCYFAIEWFYVMHFSIYEFFLHVVLYDLGVEDPHRLIILGCMELLGGLARADVCLADGTFKIVPLIFFQLYTIHFQYQPGIIPAAVYCLLPSKTRTTYDHLLQVLTQMVPAASPKQILVDFESAAMSAFRKAFPDATLRGCYLHLCQSVIRKVQEIGMKVSYERDPDFSKAVLCLPALSHVPEEDVQEAFKILCENMPEHEHRDELLSY</sequence>
<dbReference type="InterPro" id="IPR018289">
    <property type="entry name" value="MULE_transposase_dom"/>
</dbReference>
<reference evidence="3" key="1">
    <citation type="submission" date="2011-08" db="EMBL/GenBank/DDBJ databases">
        <title>The draft genome of Latimeria chalumnae.</title>
        <authorList>
            <person name="Di Palma F."/>
            <person name="Alfoldi J."/>
            <person name="Johnson J."/>
            <person name="Berlin A."/>
            <person name="Gnerre S."/>
            <person name="Jaffe D."/>
            <person name="MacCallum I."/>
            <person name="Young S."/>
            <person name="Walker B.J."/>
            <person name="Lander E."/>
            <person name="Lindblad-Toh K."/>
        </authorList>
    </citation>
    <scope>NUCLEOTIDE SEQUENCE [LARGE SCALE GENOMIC DNA]</scope>
    <source>
        <strain evidence="3">Wild caught</strain>
    </source>
</reference>
<protein>
    <recommendedName>
        <fullName evidence="1">MULE transposase domain-containing protein</fullName>
    </recommendedName>
</protein>
<name>H3BFF3_LATCH</name>
<evidence type="ECO:0000313" key="2">
    <source>
        <dbReference type="Ensembl" id="ENSLACP00000020624.1"/>
    </source>
</evidence>
<reference evidence="2" key="2">
    <citation type="submission" date="2025-08" db="UniProtKB">
        <authorList>
            <consortium name="Ensembl"/>
        </authorList>
    </citation>
    <scope>IDENTIFICATION</scope>
</reference>
<reference evidence="2" key="3">
    <citation type="submission" date="2025-09" db="UniProtKB">
        <authorList>
            <consortium name="Ensembl"/>
        </authorList>
    </citation>
    <scope>IDENTIFICATION</scope>
</reference>
<evidence type="ECO:0000259" key="1">
    <source>
        <dbReference type="Pfam" id="PF10551"/>
    </source>
</evidence>
<dbReference type="AlphaFoldDB" id="H3BFF3"/>
<accession>H3BFF3</accession>
<evidence type="ECO:0000313" key="3">
    <source>
        <dbReference type="Proteomes" id="UP000008672"/>
    </source>
</evidence>
<dbReference type="eggNOG" id="ENOG502S0E9">
    <property type="taxonomic scope" value="Eukaryota"/>
</dbReference>
<keyword evidence="3" id="KW-1185">Reference proteome</keyword>
<organism evidence="2 3">
    <name type="scientific">Latimeria chalumnae</name>
    <name type="common">Coelacanth</name>
    <dbReference type="NCBI Taxonomy" id="7897"/>
    <lineage>
        <taxon>Eukaryota</taxon>
        <taxon>Metazoa</taxon>
        <taxon>Chordata</taxon>
        <taxon>Craniata</taxon>
        <taxon>Vertebrata</taxon>
        <taxon>Euteleostomi</taxon>
        <taxon>Coelacanthiformes</taxon>
        <taxon>Coelacanthidae</taxon>
        <taxon>Latimeria</taxon>
    </lineage>
</organism>
<dbReference type="Ensembl" id="ENSLACT00000020764.1">
    <property type="protein sequence ID" value="ENSLACP00000020624.1"/>
    <property type="gene ID" value="ENSLACG00000018123.1"/>
</dbReference>
<proteinExistence type="predicted"/>
<dbReference type="OMA" id="PEANVEC"/>
<dbReference type="HOGENOM" id="CLU_015060_4_2_1"/>